<name>A0A699WSB3_TANCI</name>
<organism evidence="1">
    <name type="scientific">Tanacetum cinerariifolium</name>
    <name type="common">Dalmatian daisy</name>
    <name type="synonym">Chrysanthemum cinerariifolium</name>
    <dbReference type="NCBI Taxonomy" id="118510"/>
    <lineage>
        <taxon>Eukaryota</taxon>
        <taxon>Viridiplantae</taxon>
        <taxon>Streptophyta</taxon>
        <taxon>Embryophyta</taxon>
        <taxon>Tracheophyta</taxon>
        <taxon>Spermatophyta</taxon>
        <taxon>Magnoliopsida</taxon>
        <taxon>eudicotyledons</taxon>
        <taxon>Gunneridae</taxon>
        <taxon>Pentapetalae</taxon>
        <taxon>asterids</taxon>
        <taxon>campanulids</taxon>
        <taxon>Asterales</taxon>
        <taxon>Asteraceae</taxon>
        <taxon>Asteroideae</taxon>
        <taxon>Anthemideae</taxon>
        <taxon>Anthemidinae</taxon>
        <taxon>Tanacetum</taxon>
    </lineage>
</organism>
<proteinExistence type="predicted"/>
<feature type="non-terminal residue" evidence="1">
    <location>
        <position position="67"/>
    </location>
</feature>
<evidence type="ECO:0000313" key="1">
    <source>
        <dbReference type="EMBL" id="GFD50475.1"/>
    </source>
</evidence>
<accession>A0A699WSB3</accession>
<reference evidence="1" key="1">
    <citation type="journal article" date="2019" name="Sci. Rep.">
        <title>Draft genome of Tanacetum cinerariifolium, the natural source of mosquito coil.</title>
        <authorList>
            <person name="Yamashiro T."/>
            <person name="Shiraishi A."/>
            <person name="Satake H."/>
            <person name="Nakayama K."/>
        </authorList>
    </citation>
    <scope>NUCLEOTIDE SEQUENCE</scope>
</reference>
<dbReference type="EMBL" id="BKCJ011757868">
    <property type="protein sequence ID" value="GFD50475.1"/>
    <property type="molecule type" value="Genomic_DNA"/>
</dbReference>
<gene>
    <name evidence="1" type="ORF">Tci_922444</name>
</gene>
<protein>
    <submittedName>
        <fullName evidence="1">Uncharacterized protein</fullName>
    </submittedName>
</protein>
<dbReference type="AlphaFoldDB" id="A0A699WSB3"/>
<sequence>MSVLHCMRMSHGGELLARYRGLNQSHHEYVLSTDSKLKGYEEKVASLTGLELQVSTLKKQVSGLNDK</sequence>
<comment type="caution">
    <text evidence="1">The sequence shown here is derived from an EMBL/GenBank/DDBJ whole genome shotgun (WGS) entry which is preliminary data.</text>
</comment>